<dbReference type="Pfam" id="PF06170">
    <property type="entry name" value="DUF983"/>
    <property type="match status" value="1"/>
</dbReference>
<keyword evidence="1" id="KW-0472">Membrane</keyword>
<evidence type="ECO:0000313" key="3">
    <source>
        <dbReference type="Proteomes" id="UP000548867"/>
    </source>
</evidence>
<protein>
    <submittedName>
        <fullName evidence="2">Uncharacterized protein (DUF983 family)</fullName>
    </submittedName>
</protein>
<feature type="transmembrane region" description="Helical" evidence="1">
    <location>
        <begin position="87"/>
        <end position="106"/>
    </location>
</feature>
<name>A0A7W6CID9_9SPHN</name>
<dbReference type="InterPro" id="IPR009325">
    <property type="entry name" value="DUF983"/>
</dbReference>
<feature type="transmembrane region" description="Helical" evidence="1">
    <location>
        <begin position="61"/>
        <end position="81"/>
    </location>
</feature>
<dbReference type="RefSeq" id="WP_183626823.1">
    <property type="nucleotide sequence ID" value="NZ_JACIDX010000011.1"/>
</dbReference>
<evidence type="ECO:0000313" key="2">
    <source>
        <dbReference type="EMBL" id="MBB3956010.1"/>
    </source>
</evidence>
<dbReference type="AlphaFoldDB" id="A0A7W6CID9"/>
<keyword evidence="1" id="KW-0812">Transmembrane</keyword>
<proteinExistence type="predicted"/>
<keyword evidence="1" id="KW-1133">Transmembrane helix</keyword>
<dbReference type="Proteomes" id="UP000548867">
    <property type="component" value="Unassembled WGS sequence"/>
</dbReference>
<keyword evidence="3" id="KW-1185">Reference proteome</keyword>
<evidence type="ECO:0000256" key="1">
    <source>
        <dbReference type="SAM" id="Phobius"/>
    </source>
</evidence>
<comment type="caution">
    <text evidence="2">The sequence shown here is derived from an EMBL/GenBank/DDBJ whole genome shotgun (WGS) entry which is preliminary data.</text>
</comment>
<dbReference type="EMBL" id="JACIDX010000011">
    <property type="protein sequence ID" value="MBB3956010.1"/>
    <property type="molecule type" value="Genomic_DNA"/>
</dbReference>
<organism evidence="2 3">
    <name type="scientific">Novosphingobium sediminicola</name>
    <dbReference type="NCBI Taxonomy" id="563162"/>
    <lineage>
        <taxon>Bacteria</taxon>
        <taxon>Pseudomonadati</taxon>
        <taxon>Pseudomonadota</taxon>
        <taxon>Alphaproteobacteria</taxon>
        <taxon>Sphingomonadales</taxon>
        <taxon>Sphingomonadaceae</taxon>
        <taxon>Novosphingobium</taxon>
    </lineage>
</organism>
<gene>
    <name evidence="2" type="ORF">GGR38_002967</name>
</gene>
<reference evidence="2 3" key="1">
    <citation type="submission" date="2020-08" db="EMBL/GenBank/DDBJ databases">
        <title>Genomic Encyclopedia of Type Strains, Phase IV (KMG-IV): sequencing the most valuable type-strain genomes for metagenomic binning, comparative biology and taxonomic classification.</title>
        <authorList>
            <person name="Goeker M."/>
        </authorList>
    </citation>
    <scope>NUCLEOTIDE SEQUENCE [LARGE SCALE GENOMIC DNA]</scope>
    <source>
        <strain evidence="2 3">DSM 27057</strain>
    </source>
</reference>
<accession>A0A7W6CID9</accession>
<sequence length="133" mass="13652">MTDQTPNSPSAGQPGIVSAALFGLCPRCGAKGLFAGIAHFAPRCEQCGLDFGAFNVGDGPAAFLTFGVGALAAGVAAWLALDVDPPVWVYVAVLVPLVVVPTLYGLRVSKAALMTAEYQRRASEAGAKDVDSR</sequence>